<dbReference type="PROSITE" id="PS50878">
    <property type="entry name" value="RT_POL"/>
    <property type="match status" value="1"/>
</dbReference>
<sequence length="789" mass="89436">MVASVLSSMLPTWTISIVIANNTDGLNVESGLQEELATGLEDLPRRTFMQEMVSQMAALTAHLRPTIGVPSQFPALGAIAPSSTASGASPLLHHKRALIEISHFNGDNPEAWVFQVERYFNFCFINENEKLIIASFYLEGRLAKLQQSTTVADYQARFEALSNETLLLLEEGPSDPNIPPDLFVTNEVLAEELQYLEVQQHSAISYHALVGGNSSTTLRFKGEINGSHLHVLVDGGSTDNFIQPHAAKFLNLKVEATPRFLVVVGSGQRLSCAGVVRNMKLLVQECSLTLDLYVLDLHGAEVVLGVSWLATLGPVVTDYHEHIFEFSLGGNRYRWNGNHPLTCNQSNYRVFDVWQNWMAYHVIRLELVADIALTTPNYPTELSSLLHTFKDIFCKPQGLPPSRTQDHAIHLQPQVGPVKVKPYRYPYFQKQVMEQLVSKMLKEGVICPSTSPFSSLVLLVRKKDGTWRFCMDYRALNDITVKDHFPMPTIDELFDELHGARYFSKLDLLSGYHQIRVRPEDVPKTAFRTHEGHYEFLVMPFGLSNAPSTFQATINAVFRPHLQRFVLVFFDDILVYSGSWDLHLEHLSLVLQLLRDHQLVAKESKCFSACHYRRFIRQYATIAGPLIDLLRKEPFQWNEREQVSYETLKQALESTPILYKPGKNNLAADALSRTLESSFLAISGRKLDIVIELQRENQSHPELLAVQQLLQNSTNGATDYFFRDGLLLFRGRLVVLSDSTQFLMNFILPWLVVMRGSHALSTAFPPISFGRECEKMFRPLWLRVKFANK</sequence>
<dbReference type="GO" id="GO:0008233">
    <property type="term" value="F:peptidase activity"/>
    <property type="evidence" value="ECO:0007669"/>
    <property type="project" value="UniProtKB-KW"/>
</dbReference>
<dbReference type="CDD" id="cd00303">
    <property type="entry name" value="retropepsin_like"/>
    <property type="match status" value="1"/>
</dbReference>
<dbReference type="OMA" id="FCFINEN"/>
<dbReference type="Gene3D" id="3.10.10.10">
    <property type="entry name" value="HIV Type 1 Reverse Transcriptase, subunit A, domain 1"/>
    <property type="match status" value="1"/>
</dbReference>
<evidence type="ECO:0000256" key="5">
    <source>
        <dbReference type="ARBA" id="ARBA00022759"/>
    </source>
</evidence>
<dbReference type="InterPro" id="IPR043502">
    <property type="entry name" value="DNA/RNA_pol_sf"/>
</dbReference>
<dbReference type="InterPro" id="IPR053134">
    <property type="entry name" value="RNA-dir_DNA_polymerase"/>
</dbReference>
<dbReference type="Gene3D" id="2.40.70.10">
    <property type="entry name" value="Acid Proteases"/>
    <property type="match status" value="1"/>
</dbReference>
<evidence type="ECO:0000313" key="9">
    <source>
        <dbReference type="RefSeq" id="XP_016499074.1"/>
    </source>
</evidence>
<dbReference type="RefSeq" id="XP_016499074.1">
    <property type="nucleotide sequence ID" value="XM_016643588.1"/>
</dbReference>
<evidence type="ECO:0000256" key="4">
    <source>
        <dbReference type="ARBA" id="ARBA00022722"/>
    </source>
</evidence>
<evidence type="ECO:0000256" key="1">
    <source>
        <dbReference type="ARBA" id="ARBA00022670"/>
    </source>
</evidence>
<feature type="domain" description="Reverse transcriptase" evidence="8">
    <location>
        <begin position="441"/>
        <end position="627"/>
    </location>
</feature>
<dbReference type="PANTHER" id="PTHR24559">
    <property type="entry name" value="TRANSPOSON TY3-I GAG-POL POLYPROTEIN"/>
    <property type="match status" value="1"/>
</dbReference>
<name>A0A1S4CDP0_TOBAC</name>
<accession>A0A1S4CDP0</accession>
<dbReference type="GO" id="GO:0003964">
    <property type="term" value="F:RNA-directed DNA polymerase activity"/>
    <property type="evidence" value="ECO:0007669"/>
    <property type="project" value="UniProtKB-KW"/>
</dbReference>
<keyword evidence="7" id="KW-0695">RNA-directed DNA polymerase</keyword>
<dbReference type="FunFam" id="3.10.10.10:FF:000007">
    <property type="entry name" value="Retrovirus-related Pol polyprotein from transposon 17.6-like Protein"/>
    <property type="match status" value="1"/>
</dbReference>
<dbReference type="SUPFAM" id="SSF56672">
    <property type="entry name" value="DNA/RNA polymerases"/>
    <property type="match status" value="1"/>
</dbReference>
<dbReference type="InterPro" id="IPR000477">
    <property type="entry name" value="RT_dom"/>
</dbReference>
<protein>
    <recommendedName>
        <fullName evidence="8">Reverse transcriptase domain-containing protein</fullName>
    </recommendedName>
</protein>
<dbReference type="Gene3D" id="3.30.70.270">
    <property type="match status" value="1"/>
</dbReference>
<dbReference type="Pfam" id="PF00078">
    <property type="entry name" value="RVT_1"/>
    <property type="match status" value="1"/>
</dbReference>
<evidence type="ECO:0000256" key="3">
    <source>
        <dbReference type="ARBA" id="ARBA00022695"/>
    </source>
</evidence>
<gene>
    <name evidence="9" type="primary">LOC107817715</name>
</gene>
<keyword evidence="4" id="KW-0540">Nuclease</keyword>
<dbReference type="InterPro" id="IPR043128">
    <property type="entry name" value="Rev_trsase/Diguanyl_cyclase"/>
</dbReference>
<dbReference type="OrthoDB" id="1727728at2759"/>
<dbReference type="AlphaFoldDB" id="A0A1S4CDP0"/>
<dbReference type="GO" id="GO:0004519">
    <property type="term" value="F:endonuclease activity"/>
    <property type="evidence" value="ECO:0007669"/>
    <property type="project" value="UniProtKB-KW"/>
</dbReference>
<keyword evidence="2" id="KW-0808">Transferase</keyword>
<keyword evidence="6" id="KW-0378">Hydrolase</keyword>
<dbReference type="GO" id="GO:0006508">
    <property type="term" value="P:proteolysis"/>
    <property type="evidence" value="ECO:0007669"/>
    <property type="project" value="UniProtKB-KW"/>
</dbReference>
<keyword evidence="5" id="KW-0255">Endonuclease</keyword>
<dbReference type="STRING" id="4097.A0A1S4CDP0"/>
<proteinExistence type="predicted"/>
<evidence type="ECO:0000256" key="7">
    <source>
        <dbReference type="ARBA" id="ARBA00022918"/>
    </source>
</evidence>
<dbReference type="SMR" id="A0A1S4CDP0"/>
<evidence type="ECO:0000256" key="6">
    <source>
        <dbReference type="ARBA" id="ARBA00022801"/>
    </source>
</evidence>
<dbReference type="InterPro" id="IPR021109">
    <property type="entry name" value="Peptidase_aspartic_dom_sf"/>
</dbReference>
<dbReference type="KEGG" id="nta:107817715"/>
<evidence type="ECO:0000256" key="2">
    <source>
        <dbReference type="ARBA" id="ARBA00022679"/>
    </source>
</evidence>
<evidence type="ECO:0000259" key="8">
    <source>
        <dbReference type="PROSITE" id="PS50878"/>
    </source>
</evidence>
<organism evidence="9">
    <name type="scientific">Nicotiana tabacum</name>
    <name type="common">Common tobacco</name>
    <dbReference type="NCBI Taxonomy" id="4097"/>
    <lineage>
        <taxon>Eukaryota</taxon>
        <taxon>Viridiplantae</taxon>
        <taxon>Streptophyta</taxon>
        <taxon>Embryophyta</taxon>
        <taxon>Tracheophyta</taxon>
        <taxon>Spermatophyta</taxon>
        <taxon>Magnoliopsida</taxon>
        <taxon>eudicotyledons</taxon>
        <taxon>Gunneridae</taxon>
        <taxon>Pentapetalae</taxon>
        <taxon>asterids</taxon>
        <taxon>lamiids</taxon>
        <taxon>Solanales</taxon>
        <taxon>Solanaceae</taxon>
        <taxon>Nicotianoideae</taxon>
        <taxon>Nicotianeae</taxon>
        <taxon>Nicotiana</taxon>
    </lineage>
</organism>
<keyword evidence="3" id="KW-0548">Nucleotidyltransferase</keyword>
<dbReference type="PaxDb" id="4097-A0A1S4CDP0"/>
<reference evidence="9" key="1">
    <citation type="submission" date="2025-08" db="UniProtKB">
        <authorList>
            <consortium name="RefSeq"/>
        </authorList>
    </citation>
    <scope>IDENTIFICATION</scope>
</reference>
<dbReference type="SUPFAM" id="SSF50630">
    <property type="entry name" value="Acid proteases"/>
    <property type="match status" value="1"/>
</dbReference>
<dbReference type="PANTHER" id="PTHR24559:SF434">
    <property type="entry name" value="RNA-DIRECTED DNA POLYMERASE HOMOLOG"/>
    <property type="match status" value="1"/>
</dbReference>
<dbReference type="CDD" id="cd01647">
    <property type="entry name" value="RT_LTR"/>
    <property type="match status" value="1"/>
</dbReference>
<keyword evidence="1" id="KW-0645">Protease</keyword>
<dbReference type="Pfam" id="PF08284">
    <property type="entry name" value="RVP_2"/>
    <property type="match status" value="1"/>
</dbReference>